<evidence type="ECO:0000256" key="4">
    <source>
        <dbReference type="ARBA" id="ARBA00022737"/>
    </source>
</evidence>
<dbReference type="GO" id="GO:0004869">
    <property type="term" value="F:cysteine-type endopeptidase inhibitor activity"/>
    <property type="evidence" value="ECO:0007669"/>
    <property type="project" value="InterPro"/>
</dbReference>
<sequence>MNTLGVTLVLGLLLGVWAQTNIERPQCDSPEAEEAALVAQDYLNAEHTQGYKFALNRIEDIKIYTKPDGDKTYKLEVELLETDCHVLDPTPLVNCTVRPKMMTAVEGDCDVVLKRVGGVLTVTAFKCKTEESTEDICLGCSTLLPLNDTTALDFVHKSLASFNNFNENVTYAVFEVGRMSSQVVSGGLVYLAEYVVVEANCTEDPCVPLNDAMAARGICTAKGSSIAHSVNCQMFLTMMPVIDANVVDVNSTVAVTNSTSAVAPALPPMVHVHTGSLSPKLGLRYHKLTTLHNPELSGLLSAESTESDEVVPVAPGVANSTAPADAGSDSSNSAEVPVVVKKRDVPIVPVVPAPAVVDPIAVVPVCPGRKRFF</sequence>
<keyword evidence="4" id="KW-0677">Repeat</keyword>
<dbReference type="EMBL" id="JAUZQC010000014">
    <property type="protein sequence ID" value="KAK5859502.1"/>
    <property type="molecule type" value="Genomic_DNA"/>
</dbReference>
<comment type="subcellular location">
    <subcellularLocation>
        <location evidence="1">Secreted</location>
    </subcellularLocation>
</comment>
<dbReference type="GO" id="GO:0072562">
    <property type="term" value="C:blood microparticle"/>
    <property type="evidence" value="ECO:0007669"/>
    <property type="project" value="TreeGrafter"/>
</dbReference>
<evidence type="ECO:0000256" key="7">
    <source>
        <dbReference type="SAM" id="MobiDB-lite"/>
    </source>
</evidence>
<feature type="chain" id="PRO_5043055325" description="Cystatin fetuin-A-type domain-containing protein" evidence="8">
    <location>
        <begin position="19"/>
        <end position="373"/>
    </location>
</feature>
<evidence type="ECO:0000256" key="3">
    <source>
        <dbReference type="ARBA" id="ARBA00022729"/>
    </source>
</evidence>
<dbReference type="InterPro" id="IPR050735">
    <property type="entry name" value="Kininogen_Fetuin_HRG"/>
</dbReference>
<organism evidence="10 11">
    <name type="scientific">Eleginops maclovinus</name>
    <name type="common">Patagonian blennie</name>
    <name type="synonym">Eleginus maclovinus</name>
    <dbReference type="NCBI Taxonomy" id="56733"/>
    <lineage>
        <taxon>Eukaryota</taxon>
        <taxon>Metazoa</taxon>
        <taxon>Chordata</taxon>
        <taxon>Craniata</taxon>
        <taxon>Vertebrata</taxon>
        <taxon>Euteleostomi</taxon>
        <taxon>Actinopterygii</taxon>
        <taxon>Neopterygii</taxon>
        <taxon>Teleostei</taxon>
        <taxon>Neoteleostei</taxon>
        <taxon>Acanthomorphata</taxon>
        <taxon>Eupercaria</taxon>
        <taxon>Perciformes</taxon>
        <taxon>Notothenioidei</taxon>
        <taxon>Eleginopidae</taxon>
        <taxon>Eleginops</taxon>
    </lineage>
</organism>
<dbReference type="AlphaFoldDB" id="A0AAN7XDN5"/>
<dbReference type="InterPro" id="IPR000010">
    <property type="entry name" value="Cystatin_dom"/>
</dbReference>
<dbReference type="Pfam" id="PF00031">
    <property type="entry name" value="Cystatin"/>
    <property type="match status" value="1"/>
</dbReference>
<reference evidence="10 11" key="2">
    <citation type="journal article" date="2023" name="Mol. Biol. Evol.">
        <title>Genomics of Secondarily Temperate Adaptation in the Only Non-Antarctic Icefish.</title>
        <authorList>
            <person name="Rivera-Colon A.G."/>
            <person name="Rayamajhi N."/>
            <person name="Minhas B.F."/>
            <person name="Madrigal G."/>
            <person name="Bilyk K.T."/>
            <person name="Yoon V."/>
            <person name="Hune M."/>
            <person name="Gregory S."/>
            <person name="Cheng C.H.C."/>
            <person name="Catchen J.M."/>
        </authorList>
    </citation>
    <scope>NUCLEOTIDE SEQUENCE [LARGE SCALE GENOMIC DNA]</scope>
    <source>
        <strain evidence="10">JMC-PN-2008</strain>
    </source>
</reference>
<accession>A0AAN7XDN5</accession>
<proteinExistence type="predicted"/>
<keyword evidence="2" id="KW-0964">Secreted</keyword>
<dbReference type="InterPro" id="IPR025760">
    <property type="entry name" value="Cystatin_Fetuin_A"/>
</dbReference>
<evidence type="ECO:0000256" key="1">
    <source>
        <dbReference type="ARBA" id="ARBA00004613"/>
    </source>
</evidence>
<reference evidence="10 11" key="1">
    <citation type="journal article" date="2023" name="Genes (Basel)">
        <title>Chromosome-Level Genome Assembly and Circadian Gene Repertoire of the Patagonia Blennie Eleginops maclovinus-The Closest Ancestral Proxy of Antarctic Cryonotothenioids.</title>
        <authorList>
            <person name="Cheng C.C."/>
            <person name="Rivera-Colon A.G."/>
            <person name="Minhas B.F."/>
            <person name="Wilson L."/>
            <person name="Rayamajhi N."/>
            <person name="Vargas-Chacoff L."/>
            <person name="Catchen J.M."/>
        </authorList>
    </citation>
    <scope>NUCLEOTIDE SEQUENCE [LARGE SCALE GENOMIC DNA]</scope>
    <source>
        <strain evidence="10">JMC-PN-2008</strain>
    </source>
</reference>
<keyword evidence="3 8" id="KW-0732">Signal</keyword>
<keyword evidence="5" id="KW-1015">Disulfide bond</keyword>
<dbReference type="SUPFAM" id="SSF54403">
    <property type="entry name" value="Cystatin/monellin"/>
    <property type="match status" value="2"/>
</dbReference>
<evidence type="ECO:0000256" key="8">
    <source>
        <dbReference type="SAM" id="SignalP"/>
    </source>
</evidence>
<protein>
    <recommendedName>
        <fullName evidence="9">Cystatin fetuin-A-type domain-containing protein</fullName>
    </recommendedName>
</protein>
<name>A0AAN7XDN5_ELEMC</name>
<feature type="signal peptide" evidence="8">
    <location>
        <begin position="1"/>
        <end position="18"/>
    </location>
</feature>
<comment type="caution">
    <text evidence="10">The sequence shown here is derived from an EMBL/GenBank/DDBJ whole genome shotgun (WGS) entry which is preliminary data.</text>
</comment>
<dbReference type="SMART" id="SM00043">
    <property type="entry name" value="CY"/>
    <property type="match status" value="2"/>
</dbReference>
<evidence type="ECO:0000256" key="5">
    <source>
        <dbReference type="ARBA" id="ARBA00023157"/>
    </source>
</evidence>
<keyword evidence="11" id="KW-1185">Reference proteome</keyword>
<keyword evidence="6" id="KW-0325">Glycoprotein</keyword>
<dbReference type="PANTHER" id="PTHR13814">
    <property type="entry name" value="FETUIN"/>
    <property type="match status" value="1"/>
</dbReference>
<dbReference type="PANTHER" id="PTHR13814:SF6">
    <property type="entry name" value="ALPHA-2-HS-GLYCOPROTEIN"/>
    <property type="match status" value="1"/>
</dbReference>
<evidence type="ECO:0000256" key="2">
    <source>
        <dbReference type="ARBA" id="ARBA00022525"/>
    </source>
</evidence>
<gene>
    <name evidence="10" type="ORF">PBY51_021055</name>
</gene>
<feature type="region of interest" description="Disordered" evidence="7">
    <location>
        <begin position="315"/>
        <end position="335"/>
    </location>
</feature>
<dbReference type="PROSITE" id="PS51529">
    <property type="entry name" value="CYSTATIN_FETUIN_A"/>
    <property type="match status" value="1"/>
</dbReference>
<evidence type="ECO:0000313" key="10">
    <source>
        <dbReference type="EMBL" id="KAK5859502.1"/>
    </source>
</evidence>
<dbReference type="GO" id="GO:0031012">
    <property type="term" value="C:extracellular matrix"/>
    <property type="evidence" value="ECO:0007669"/>
    <property type="project" value="TreeGrafter"/>
</dbReference>
<dbReference type="FunFam" id="3.10.450.10:FF:000009">
    <property type="entry name" value="Alpha-2-HS-glycoprotein 2"/>
    <property type="match status" value="1"/>
</dbReference>
<evidence type="ECO:0000256" key="6">
    <source>
        <dbReference type="ARBA" id="ARBA00023180"/>
    </source>
</evidence>
<feature type="compositionally biased region" description="Polar residues" evidence="7">
    <location>
        <begin position="318"/>
        <end position="334"/>
    </location>
</feature>
<dbReference type="InterPro" id="IPR046350">
    <property type="entry name" value="Cystatin_sf"/>
</dbReference>
<evidence type="ECO:0000259" key="9">
    <source>
        <dbReference type="PROSITE" id="PS51529"/>
    </source>
</evidence>
<dbReference type="CDD" id="cd00042">
    <property type="entry name" value="CY"/>
    <property type="match status" value="1"/>
</dbReference>
<dbReference type="Proteomes" id="UP001346869">
    <property type="component" value="Unassembled WGS sequence"/>
</dbReference>
<dbReference type="Gene3D" id="3.10.450.10">
    <property type="match status" value="2"/>
</dbReference>
<feature type="domain" description="Cystatin fetuin-A-type" evidence="9">
    <location>
        <begin position="22"/>
        <end position="130"/>
    </location>
</feature>
<evidence type="ECO:0000313" key="11">
    <source>
        <dbReference type="Proteomes" id="UP001346869"/>
    </source>
</evidence>